<dbReference type="PANTHER" id="PTHR42709:SF6">
    <property type="entry name" value="UNDECAPRENYL PHOSPHATE TRANSPORTER A"/>
    <property type="match status" value="1"/>
</dbReference>
<accession>A0ABV5LV99</accession>
<evidence type="ECO:0000313" key="10">
    <source>
        <dbReference type="Proteomes" id="UP001589748"/>
    </source>
</evidence>
<feature type="domain" description="VTT" evidence="8">
    <location>
        <begin position="47"/>
        <end position="173"/>
    </location>
</feature>
<comment type="similarity">
    <text evidence="2">Belongs to the DedA family.</text>
</comment>
<evidence type="ECO:0000256" key="2">
    <source>
        <dbReference type="ARBA" id="ARBA00010792"/>
    </source>
</evidence>
<sequence>MSLALTLPAAEPGDPGGLTGFVLDTVDALGAPGVGFLSFLEVVFPPIPSEVVLPLAGYLVQQGTISLAAVLILSTLGSYLGSLVLYYVGWAIGLRRAAALADRIPLMEARDVTVSADWFHRHEGAAVFTGRFIPGVRSLISLPAGAARMNLVKFSLYTILGSGLWNTLLVSIGLALGTQHELVEQYGAYIDYAVYAVLAGLLVFAIVRRVRRIRAESRDETPVV</sequence>
<evidence type="ECO:0000256" key="3">
    <source>
        <dbReference type="ARBA" id="ARBA00022475"/>
    </source>
</evidence>
<dbReference type="InterPro" id="IPR032816">
    <property type="entry name" value="VTT_dom"/>
</dbReference>
<protein>
    <submittedName>
        <fullName evidence="9">DedA family protein</fullName>
    </submittedName>
</protein>
<dbReference type="InterPro" id="IPR051311">
    <property type="entry name" value="DedA_domain"/>
</dbReference>
<dbReference type="Proteomes" id="UP001589748">
    <property type="component" value="Unassembled WGS sequence"/>
</dbReference>
<evidence type="ECO:0000256" key="7">
    <source>
        <dbReference type="SAM" id="Phobius"/>
    </source>
</evidence>
<keyword evidence="10" id="KW-1185">Reference proteome</keyword>
<feature type="transmembrane region" description="Helical" evidence="7">
    <location>
        <begin position="154"/>
        <end position="177"/>
    </location>
</feature>
<keyword evidence="4 7" id="KW-0812">Transmembrane</keyword>
<keyword evidence="6 7" id="KW-0472">Membrane</keyword>
<evidence type="ECO:0000313" key="9">
    <source>
        <dbReference type="EMBL" id="MFB9377978.1"/>
    </source>
</evidence>
<reference evidence="9 10" key="1">
    <citation type="submission" date="2024-09" db="EMBL/GenBank/DDBJ databases">
        <authorList>
            <person name="Sun Q."/>
            <person name="Mori K."/>
        </authorList>
    </citation>
    <scope>NUCLEOTIDE SEQUENCE [LARGE SCALE GENOMIC DNA]</scope>
    <source>
        <strain evidence="9 10">TISTR 1856</strain>
    </source>
</reference>
<evidence type="ECO:0000256" key="6">
    <source>
        <dbReference type="ARBA" id="ARBA00023136"/>
    </source>
</evidence>
<feature type="transmembrane region" description="Helical" evidence="7">
    <location>
        <begin position="189"/>
        <end position="207"/>
    </location>
</feature>
<evidence type="ECO:0000256" key="5">
    <source>
        <dbReference type="ARBA" id="ARBA00022989"/>
    </source>
</evidence>
<dbReference type="RefSeq" id="WP_380137588.1">
    <property type="nucleotide sequence ID" value="NZ_JBHLUI010000008.1"/>
</dbReference>
<dbReference type="Pfam" id="PF09335">
    <property type="entry name" value="VTT_dom"/>
    <property type="match status" value="1"/>
</dbReference>
<keyword evidence="5 7" id="KW-1133">Transmembrane helix</keyword>
<comment type="caution">
    <text evidence="9">The sequence shown here is derived from an EMBL/GenBank/DDBJ whole genome shotgun (WGS) entry which is preliminary data.</text>
</comment>
<dbReference type="PANTHER" id="PTHR42709">
    <property type="entry name" value="ALKALINE PHOSPHATASE LIKE PROTEIN"/>
    <property type="match status" value="1"/>
</dbReference>
<comment type="subcellular location">
    <subcellularLocation>
        <location evidence="1">Cell membrane</location>
        <topology evidence="1">Multi-pass membrane protein</topology>
    </subcellularLocation>
</comment>
<evidence type="ECO:0000256" key="4">
    <source>
        <dbReference type="ARBA" id="ARBA00022692"/>
    </source>
</evidence>
<feature type="transmembrane region" description="Helical" evidence="7">
    <location>
        <begin position="65"/>
        <end position="88"/>
    </location>
</feature>
<evidence type="ECO:0000256" key="1">
    <source>
        <dbReference type="ARBA" id="ARBA00004651"/>
    </source>
</evidence>
<proteinExistence type="inferred from homology"/>
<keyword evidence="3" id="KW-1003">Cell membrane</keyword>
<name>A0ABV5LV99_9ACTN</name>
<organism evidence="9 10">
    <name type="scientific">Kineococcus gynurae</name>
    <dbReference type="NCBI Taxonomy" id="452979"/>
    <lineage>
        <taxon>Bacteria</taxon>
        <taxon>Bacillati</taxon>
        <taxon>Actinomycetota</taxon>
        <taxon>Actinomycetes</taxon>
        <taxon>Kineosporiales</taxon>
        <taxon>Kineosporiaceae</taxon>
        <taxon>Kineococcus</taxon>
    </lineage>
</organism>
<dbReference type="EMBL" id="JBHMDM010000007">
    <property type="protein sequence ID" value="MFB9377978.1"/>
    <property type="molecule type" value="Genomic_DNA"/>
</dbReference>
<gene>
    <name evidence="9" type="ORF">ACFFVI_13480</name>
</gene>
<evidence type="ECO:0000259" key="8">
    <source>
        <dbReference type="Pfam" id="PF09335"/>
    </source>
</evidence>